<comment type="caution">
    <text evidence="2">The sequence shown here is derived from an EMBL/GenBank/DDBJ whole genome shotgun (WGS) entry which is preliminary data.</text>
</comment>
<evidence type="ECO:0000313" key="3">
    <source>
        <dbReference type="Proteomes" id="UP000077628"/>
    </source>
</evidence>
<dbReference type="RefSeq" id="WP_064027958.1">
    <property type="nucleotide sequence ID" value="NZ_LUUK01000156.1"/>
</dbReference>
<dbReference type="Proteomes" id="UP000077628">
    <property type="component" value="Unassembled WGS sequence"/>
</dbReference>
<reference evidence="3" key="1">
    <citation type="submission" date="2016-03" db="EMBL/GenBank/DDBJ databases">
        <authorList>
            <person name="Heylen K."/>
            <person name="De Vos P."/>
            <person name="Vekeman B."/>
        </authorList>
    </citation>
    <scope>NUCLEOTIDE SEQUENCE [LARGE SCALE GENOMIC DNA]</scope>
    <source>
        <strain evidence="3">R-45383</strain>
    </source>
</reference>
<keyword evidence="1" id="KW-0732">Signal</keyword>
<evidence type="ECO:0000313" key="2">
    <source>
        <dbReference type="EMBL" id="OAI19565.1"/>
    </source>
</evidence>
<dbReference type="STRING" id="702114.A1355_04245"/>
<protein>
    <recommendedName>
        <fullName evidence="4">PEP-CTERM protein-sorting domain-containing protein</fullName>
    </recommendedName>
</protein>
<gene>
    <name evidence="2" type="ORF">A1355_04245</name>
</gene>
<feature type="chain" id="PRO_5008069355" description="PEP-CTERM protein-sorting domain-containing protein" evidence="1">
    <location>
        <begin position="27"/>
        <end position="262"/>
    </location>
</feature>
<feature type="signal peptide" evidence="1">
    <location>
        <begin position="1"/>
        <end position="26"/>
    </location>
</feature>
<accession>A0A177NNN5</accession>
<dbReference type="AlphaFoldDB" id="A0A177NNN5"/>
<proteinExistence type="predicted"/>
<dbReference type="EMBL" id="LUUK01000156">
    <property type="protein sequence ID" value="OAI19565.1"/>
    <property type="molecule type" value="Genomic_DNA"/>
</dbReference>
<keyword evidence="3" id="KW-1185">Reference proteome</keyword>
<evidence type="ECO:0000256" key="1">
    <source>
        <dbReference type="SAM" id="SignalP"/>
    </source>
</evidence>
<name>A0A177NNN5_9GAMM</name>
<dbReference type="OrthoDB" id="5573704at2"/>
<sequence length="262" mass="27039">MTFFSFKPLLTLGLLALSVGPQTAGATVVATATVHWNPLDVEIIDLSGGFDTPQFSWISPFGSVNSSAYTDLVEGNSDNQSVEDFTTQLSSASNSTHSGSHAERGDEIVQAQAQSDALGNNFAATQANNQGSFEMRGKGVALITLDWTLAVSGAELTDHLSAYGYASVNLSGNYTDQNGANGGGSKSASISLSQGSDSQSGRFRFAVTGDGVNVVIGNFGVMADVNTSTVSTVPIPSAFWLFGGTVVAAWGGLKRKSLSASC</sequence>
<evidence type="ECO:0008006" key="4">
    <source>
        <dbReference type="Google" id="ProtNLM"/>
    </source>
</evidence>
<organism evidence="2 3">
    <name type="scientific">Methylomonas koyamae</name>
    <dbReference type="NCBI Taxonomy" id="702114"/>
    <lineage>
        <taxon>Bacteria</taxon>
        <taxon>Pseudomonadati</taxon>
        <taxon>Pseudomonadota</taxon>
        <taxon>Gammaproteobacteria</taxon>
        <taxon>Methylococcales</taxon>
        <taxon>Methylococcaceae</taxon>
        <taxon>Methylomonas</taxon>
    </lineage>
</organism>